<accession>A0A8H3GBU8</accession>
<sequence>MSVIFSHAYTVAFPKDSKITWSQAFEGLRYKAGVPMSFVPAIAAAEVLEQNSGYIKRHTTLKNGAQMLEDIHLYAPSLVTFKANTGQLVTNLISENAQGELLLTFTFYIPVPDVVSGSKVAEAKLQELEEAGKGAVLQSMKTILAMLEEGKLN</sequence>
<name>A0A8H3GBU8_9AGAM</name>
<gene>
    <name evidence="1" type="ORF">RDB_LOCUS138058</name>
</gene>
<dbReference type="Proteomes" id="UP000663846">
    <property type="component" value="Unassembled WGS sequence"/>
</dbReference>
<reference evidence="1" key="1">
    <citation type="submission" date="2021-01" db="EMBL/GenBank/DDBJ databases">
        <authorList>
            <person name="Kaushik A."/>
        </authorList>
    </citation>
    <scope>NUCLEOTIDE SEQUENCE</scope>
    <source>
        <strain evidence="1">AG1-1C</strain>
    </source>
</reference>
<proteinExistence type="predicted"/>
<dbReference type="AlphaFoldDB" id="A0A8H3GBU8"/>
<dbReference type="EMBL" id="CAJMWS010000464">
    <property type="protein sequence ID" value="CAE6445831.1"/>
    <property type="molecule type" value="Genomic_DNA"/>
</dbReference>
<evidence type="ECO:0000313" key="1">
    <source>
        <dbReference type="EMBL" id="CAE6445831.1"/>
    </source>
</evidence>
<comment type="caution">
    <text evidence="1">The sequence shown here is derived from an EMBL/GenBank/DDBJ whole genome shotgun (WGS) entry which is preliminary data.</text>
</comment>
<organism evidence="1 2">
    <name type="scientific">Rhizoctonia solani</name>
    <dbReference type="NCBI Taxonomy" id="456999"/>
    <lineage>
        <taxon>Eukaryota</taxon>
        <taxon>Fungi</taxon>
        <taxon>Dikarya</taxon>
        <taxon>Basidiomycota</taxon>
        <taxon>Agaricomycotina</taxon>
        <taxon>Agaricomycetes</taxon>
        <taxon>Cantharellales</taxon>
        <taxon>Ceratobasidiaceae</taxon>
        <taxon>Rhizoctonia</taxon>
    </lineage>
</organism>
<dbReference type="Gene3D" id="3.30.530.20">
    <property type="match status" value="1"/>
</dbReference>
<protein>
    <submittedName>
        <fullName evidence="1">Uncharacterized protein</fullName>
    </submittedName>
</protein>
<dbReference type="Pfam" id="PF08982">
    <property type="entry name" value="AtaL"/>
    <property type="match status" value="1"/>
</dbReference>
<dbReference type="InterPro" id="IPR015075">
    <property type="entry name" value="AtaL"/>
</dbReference>
<evidence type="ECO:0000313" key="2">
    <source>
        <dbReference type="Proteomes" id="UP000663846"/>
    </source>
</evidence>
<dbReference type="InterPro" id="IPR023393">
    <property type="entry name" value="START-like_dom_sf"/>
</dbReference>
<dbReference type="SUPFAM" id="SSF55961">
    <property type="entry name" value="Bet v1-like"/>
    <property type="match status" value="1"/>
</dbReference>